<feature type="domain" description="Zn(2)-C6 fungal-type" evidence="6">
    <location>
        <begin position="64"/>
        <end position="98"/>
    </location>
</feature>
<reference evidence="7 8" key="1">
    <citation type="submission" date="2019-03" db="EMBL/GenBank/DDBJ databases">
        <title>Rhodosporidium diobovatum UCD-FST 08-225 genome sequencing, assembly, and annotation.</title>
        <authorList>
            <person name="Fakankun I.U."/>
            <person name="Fristensky B."/>
            <person name="Levin D.B."/>
        </authorList>
    </citation>
    <scope>NUCLEOTIDE SEQUENCE [LARGE SCALE GENOMIC DNA]</scope>
    <source>
        <strain evidence="7 8">UCD-FST 08-225</strain>
    </source>
</reference>
<feature type="region of interest" description="Disordered" evidence="5">
    <location>
        <begin position="624"/>
        <end position="656"/>
    </location>
</feature>
<dbReference type="CDD" id="cd12148">
    <property type="entry name" value="fungal_TF_MHR"/>
    <property type="match status" value="1"/>
</dbReference>
<feature type="compositionally biased region" description="Polar residues" evidence="5">
    <location>
        <begin position="1"/>
        <end position="10"/>
    </location>
</feature>
<evidence type="ECO:0000313" key="7">
    <source>
        <dbReference type="EMBL" id="TNY23312.1"/>
    </source>
</evidence>
<dbReference type="SMART" id="SM00906">
    <property type="entry name" value="Fungal_trans"/>
    <property type="match status" value="1"/>
</dbReference>
<comment type="subcellular location">
    <subcellularLocation>
        <location evidence="1">Nucleus</location>
    </subcellularLocation>
</comment>
<dbReference type="GO" id="GO:0006351">
    <property type="term" value="P:DNA-templated transcription"/>
    <property type="evidence" value="ECO:0007669"/>
    <property type="project" value="InterPro"/>
</dbReference>
<accession>A0A5C5G4K3</accession>
<dbReference type="InterPro" id="IPR007219">
    <property type="entry name" value="XnlR_reg_dom"/>
</dbReference>
<dbReference type="Pfam" id="PF04082">
    <property type="entry name" value="Fungal_trans"/>
    <property type="match status" value="1"/>
</dbReference>
<dbReference type="PROSITE" id="PS00463">
    <property type="entry name" value="ZN2_CY6_FUNGAL_1"/>
    <property type="match status" value="1"/>
</dbReference>
<dbReference type="Proteomes" id="UP000311382">
    <property type="component" value="Unassembled WGS sequence"/>
</dbReference>
<dbReference type="STRING" id="5288.A0A5C5G4K3"/>
<dbReference type="AlphaFoldDB" id="A0A5C5G4K3"/>
<dbReference type="GO" id="GO:0003677">
    <property type="term" value="F:DNA binding"/>
    <property type="evidence" value="ECO:0007669"/>
    <property type="project" value="UniProtKB-KW"/>
</dbReference>
<keyword evidence="3" id="KW-0238">DNA-binding</keyword>
<keyword evidence="2" id="KW-0479">Metal-binding</keyword>
<keyword evidence="8" id="KW-1185">Reference proteome</keyword>
<dbReference type="InterPro" id="IPR036864">
    <property type="entry name" value="Zn2-C6_fun-type_DNA-bd_sf"/>
</dbReference>
<dbReference type="Pfam" id="PF00172">
    <property type="entry name" value="Zn_clus"/>
    <property type="match status" value="1"/>
</dbReference>
<dbReference type="EMBL" id="SOZI01000013">
    <property type="protein sequence ID" value="TNY23312.1"/>
    <property type="molecule type" value="Genomic_DNA"/>
</dbReference>
<dbReference type="GO" id="GO:0000981">
    <property type="term" value="F:DNA-binding transcription factor activity, RNA polymerase II-specific"/>
    <property type="evidence" value="ECO:0007669"/>
    <property type="project" value="InterPro"/>
</dbReference>
<keyword evidence="4" id="KW-0539">Nucleus</keyword>
<proteinExistence type="predicted"/>
<protein>
    <recommendedName>
        <fullName evidence="6">Zn(2)-C6 fungal-type domain-containing protein</fullName>
    </recommendedName>
</protein>
<dbReference type="GO" id="GO:0005634">
    <property type="term" value="C:nucleus"/>
    <property type="evidence" value="ECO:0007669"/>
    <property type="project" value="UniProtKB-SubCell"/>
</dbReference>
<evidence type="ECO:0000256" key="2">
    <source>
        <dbReference type="ARBA" id="ARBA00022723"/>
    </source>
</evidence>
<dbReference type="InterPro" id="IPR050987">
    <property type="entry name" value="AtrR-like"/>
</dbReference>
<dbReference type="PROSITE" id="PS50048">
    <property type="entry name" value="ZN2_CY6_FUNGAL_2"/>
    <property type="match status" value="1"/>
</dbReference>
<feature type="region of interest" description="Disordered" evidence="5">
    <location>
        <begin position="172"/>
        <end position="193"/>
    </location>
</feature>
<organism evidence="7 8">
    <name type="scientific">Rhodotorula diobovata</name>
    <dbReference type="NCBI Taxonomy" id="5288"/>
    <lineage>
        <taxon>Eukaryota</taxon>
        <taxon>Fungi</taxon>
        <taxon>Dikarya</taxon>
        <taxon>Basidiomycota</taxon>
        <taxon>Pucciniomycotina</taxon>
        <taxon>Microbotryomycetes</taxon>
        <taxon>Sporidiobolales</taxon>
        <taxon>Sporidiobolaceae</taxon>
        <taxon>Rhodotorula</taxon>
    </lineage>
</organism>
<dbReference type="InterPro" id="IPR001138">
    <property type="entry name" value="Zn2Cys6_DnaBD"/>
</dbReference>
<evidence type="ECO:0000256" key="1">
    <source>
        <dbReference type="ARBA" id="ARBA00004123"/>
    </source>
</evidence>
<evidence type="ECO:0000259" key="6">
    <source>
        <dbReference type="PROSITE" id="PS50048"/>
    </source>
</evidence>
<evidence type="ECO:0000313" key="8">
    <source>
        <dbReference type="Proteomes" id="UP000311382"/>
    </source>
</evidence>
<dbReference type="SMART" id="SM00066">
    <property type="entry name" value="GAL4"/>
    <property type="match status" value="1"/>
</dbReference>
<dbReference type="GO" id="GO:0008270">
    <property type="term" value="F:zinc ion binding"/>
    <property type="evidence" value="ECO:0007669"/>
    <property type="project" value="InterPro"/>
</dbReference>
<dbReference type="CDD" id="cd00067">
    <property type="entry name" value="GAL4"/>
    <property type="match status" value="1"/>
</dbReference>
<evidence type="ECO:0000256" key="3">
    <source>
        <dbReference type="ARBA" id="ARBA00023125"/>
    </source>
</evidence>
<dbReference type="Gene3D" id="4.10.240.10">
    <property type="entry name" value="Zn(2)-C6 fungal-type DNA-binding domain"/>
    <property type="match status" value="1"/>
</dbReference>
<feature type="region of interest" description="Disordered" evidence="5">
    <location>
        <begin position="1"/>
        <end position="61"/>
    </location>
</feature>
<sequence>MSDPSSSLTSDPRPPPALPASGEALNHTSPQQTDAAPLSVHAPSSASPGVPAEEVKKRKKALRACDSCRDRKLKCIWVEERTPPVCFECAKRSIPCETIRPAKVDARKRRKLEALQQSAADSSWNLSSPSAAAAQAPASVVTTSASPASARGFTGKSDGLDMLARCVDRVSKRMQERSASPAERAPSPPATRMLGETSLTQFLSQLQPSEDTSLLDKEFGLWRSSDGSVRTVVKRAHVHTPHALGTLTSETVLELVQHFIDHVLPFFPVMTVAELRAVDTLSPVALLAVCTIAASSRRFSFELFDTAREYLRTAMEMHDPSKTSSVQNVQALLIMTLSSEAHGPISTQNGSRSFLLAGSGIRMAQDLGLHRQPPTDLPHAQRQERMRVWMCCVITDTCYSASPGQPSMIDLDDCYDCSLAFESDDAYLVEMYKLSMLLQRAMKAVNRVRMSKTTDATLEAILSDFDAWQARIPEALQFAGPDSTVQAGMLHAMLVCFESIFLSPFVKQDALLPSHLTFRPSRARWFASVNRAQLAIDWMLQHGDTPLDSWFIGFYSLMRAASLHFFAHTRSGDVRNLRAIEAVKNGLARWAAWAQDGPLGVRAKVHKIAVTLWSAAARRHAPASAEGAGAGAGTGEATAAGPEAGERVEASSSFTAPQPAVATSSSLASAAPSLPDPLPSLSVPTSPSLSTFAAATAPDATEGALPDYLQTEWQGWCDSLMTDNLGWGLLEDAALPGML</sequence>
<evidence type="ECO:0000256" key="5">
    <source>
        <dbReference type="SAM" id="MobiDB-lite"/>
    </source>
</evidence>
<dbReference type="SUPFAM" id="SSF57701">
    <property type="entry name" value="Zn2/Cys6 DNA-binding domain"/>
    <property type="match status" value="1"/>
</dbReference>
<dbReference type="OrthoDB" id="4161332at2759"/>
<gene>
    <name evidence="7" type="ORF">DMC30DRAFT_45976</name>
</gene>
<dbReference type="PANTHER" id="PTHR46910">
    <property type="entry name" value="TRANSCRIPTION FACTOR PDR1"/>
    <property type="match status" value="1"/>
</dbReference>
<dbReference type="PANTHER" id="PTHR46910:SF3">
    <property type="entry name" value="HALOTOLERANCE PROTEIN 9-RELATED"/>
    <property type="match status" value="1"/>
</dbReference>
<comment type="caution">
    <text evidence="7">The sequence shown here is derived from an EMBL/GenBank/DDBJ whole genome shotgun (WGS) entry which is preliminary data.</text>
</comment>
<name>A0A5C5G4K3_9BASI</name>
<evidence type="ECO:0000256" key="4">
    <source>
        <dbReference type="ARBA" id="ARBA00023242"/>
    </source>
</evidence>